<dbReference type="PROSITE" id="PS51710">
    <property type="entry name" value="G_OBG"/>
    <property type="match status" value="1"/>
</dbReference>
<reference evidence="6 7" key="1">
    <citation type="journal article" date="2011" name="Proc. Natl. Acad. Sci. U.S.A.">
        <title>Evolutionary erosion of yeast sex chromosomes by mating-type switching accidents.</title>
        <authorList>
            <person name="Gordon J.L."/>
            <person name="Armisen D."/>
            <person name="Proux-Wera E."/>
            <person name="Oheigeartaigh S.S."/>
            <person name="Byrne K.P."/>
            <person name="Wolfe K.H."/>
        </authorList>
    </citation>
    <scope>NUCLEOTIDE SEQUENCE [LARGE SCALE GENOMIC DNA]</scope>
    <source>
        <strain evidence="7">ATCC MYA-139 / BCRC 22969 / CBS 8797 / CCRC 22969 / KCTC 17520 / NBRC 10181 / NCYC 3082</strain>
    </source>
</reference>
<keyword evidence="2" id="KW-0547">Nucleotide-binding</keyword>
<dbReference type="PRINTS" id="PR00326">
    <property type="entry name" value="GTP1OBG"/>
</dbReference>
<dbReference type="HOGENOM" id="CLU_011747_2_6_1"/>
<dbReference type="AlphaFoldDB" id="J7RLE2"/>
<proteinExistence type="inferred from homology"/>
<dbReference type="GO" id="GO:0005743">
    <property type="term" value="C:mitochondrial inner membrane"/>
    <property type="evidence" value="ECO:0007669"/>
    <property type="project" value="EnsemblFungi"/>
</dbReference>
<feature type="domain" description="Obg" evidence="5">
    <location>
        <begin position="105"/>
        <end position="354"/>
    </location>
</feature>
<keyword evidence="7" id="KW-1185">Reference proteome</keyword>
<dbReference type="NCBIfam" id="TIGR00231">
    <property type="entry name" value="small_GTP"/>
    <property type="match status" value="1"/>
</dbReference>
<dbReference type="InterPro" id="IPR036726">
    <property type="entry name" value="GTP1_OBG_dom_sf"/>
</dbReference>
<dbReference type="Gene3D" id="3.40.50.300">
    <property type="entry name" value="P-loop containing nucleotide triphosphate hydrolases"/>
    <property type="match status" value="1"/>
</dbReference>
<dbReference type="SUPFAM" id="SSF52540">
    <property type="entry name" value="P-loop containing nucleoside triphosphate hydrolases"/>
    <property type="match status" value="1"/>
</dbReference>
<name>J7RLE2_HUIN7</name>
<evidence type="ECO:0000256" key="1">
    <source>
        <dbReference type="ARBA" id="ARBA00007699"/>
    </source>
</evidence>
<dbReference type="Gene3D" id="2.70.210.12">
    <property type="entry name" value="GTP1/OBG domain"/>
    <property type="match status" value="1"/>
</dbReference>
<sequence length="527" mass="58891">MLLRSPQNALPRCCTRICSNLYSTIPDNSPSLDENEGWLNSLAGSSSIVPELPSTMSDSHKGKRFDYELISKVRDRFHIKAPLVNFTSVNYLKRFNNHIHHQTQNNFIDLRIIQCKSGRGGNGAISFHRDANRRVGPPNGGDGGQGGSVYVQAVEGMNSLAKLKAKYTAGEGSDGGSDQLDGASGKDLLIKVPIGTTVRWCLNPKEVRDIVGREMGKDLSKSLKEVLDTVQVPVQCDAQEQILLHREDYEPGKGWIFKDKTEEYHKQKQWFTEFNEKMMQYDKEVKREEFFQDHFPLFGIDLDNITEKPIRILKGGHGGLGNMHFLTSMIRNPRFAKQGRSGIEAHFLFELKVIADLGLVGLPNAGKSTILNCISNAKPEIGHWEFTTLVPTIGTVMRNAHTGDSFTVADIPGIVKDARLDRGMGLEFLKHIERSKGWIFVVSLENTDPVQDLLTLIGEVGGLEKVNQKKILVVGNKADTDPNTNSTQQKFLSLQEFCLQNEWDSIPISALKKHNIELLVQKMEQLA</sequence>
<evidence type="ECO:0000313" key="7">
    <source>
        <dbReference type="Proteomes" id="UP000006310"/>
    </source>
</evidence>
<dbReference type="Pfam" id="PF01926">
    <property type="entry name" value="MMR_HSR1"/>
    <property type="match status" value="1"/>
</dbReference>
<dbReference type="RefSeq" id="XP_022464584.1">
    <property type="nucleotide sequence ID" value="XM_022608049.1"/>
</dbReference>
<evidence type="ECO:0000259" key="5">
    <source>
        <dbReference type="PROSITE" id="PS51883"/>
    </source>
</evidence>
<dbReference type="PANTHER" id="PTHR11702">
    <property type="entry name" value="DEVELOPMENTALLY REGULATED GTP-BINDING PROTEIN-RELATED"/>
    <property type="match status" value="1"/>
</dbReference>
<organism evidence="6 7">
    <name type="scientific">Huiozyma naganishii (strain ATCC MYA-139 / BCRC 22969 / CBS 8797 / KCTC 17520 / NBRC 10181 / NCYC 3082 / Yp74L-3)</name>
    <name type="common">Yeast</name>
    <name type="synonym">Kazachstania naganishii</name>
    <dbReference type="NCBI Taxonomy" id="1071383"/>
    <lineage>
        <taxon>Eukaryota</taxon>
        <taxon>Fungi</taxon>
        <taxon>Dikarya</taxon>
        <taxon>Ascomycota</taxon>
        <taxon>Saccharomycotina</taxon>
        <taxon>Saccharomycetes</taxon>
        <taxon>Saccharomycetales</taxon>
        <taxon>Saccharomycetaceae</taxon>
        <taxon>Huiozyma</taxon>
    </lineage>
</organism>
<dbReference type="InterPro" id="IPR005225">
    <property type="entry name" value="Small_GTP-bd"/>
</dbReference>
<dbReference type="Proteomes" id="UP000006310">
    <property type="component" value="Chromosome 5"/>
</dbReference>
<protein>
    <recommendedName>
        <fullName evidence="8">Obg family GTPase CgtA</fullName>
    </recommendedName>
</protein>
<dbReference type="InterPro" id="IPR006073">
    <property type="entry name" value="GTP-bd"/>
</dbReference>
<evidence type="ECO:0008006" key="8">
    <source>
        <dbReference type="Google" id="ProtNLM"/>
    </source>
</evidence>
<dbReference type="eggNOG" id="KOG1489">
    <property type="taxonomic scope" value="Eukaryota"/>
</dbReference>
<dbReference type="Pfam" id="PF01018">
    <property type="entry name" value="GTP1_OBG"/>
    <property type="match status" value="2"/>
</dbReference>
<dbReference type="InterPro" id="IPR031167">
    <property type="entry name" value="G_OBG"/>
</dbReference>
<dbReference type="GO" id="GO:0005525">
    <property type="term" value="F:GTP binding"/>
    <property type="evidence" value="ECO:0007669"/>
    <property type="project" value="UniProtKB-KW"/>
</dbReference>
<gene>
    <name evidence="6" type="primary">KNAG0E00700</name>
    <name evidence="6" type="ordered locus">KNAG_0E00700</name>
</gene>
<dbReference type="GO" id="GO:0000287">
    <property type="term" value="F:magnesium ion binding"/>
    <property type="evidence" value="ECO:0007669"/>
    <property type="project" value="InterPro"/>
</dbReference>
<evidence type="ECO:0000259" key="4">
    <source>
        <dbReference type="PROSITE" id="PS51710"/>
    </source>
</evidence>
<accession>J7RLE2</accession>
<evidence type="ECO:0000256" key="3">
    <source>
        <dbReference type="ARBA" id="ARBA00023134"/>
    </source>
</evidence>
<dbReference type="STRING" id="1071383.J7RLE2"/>
<keyword evidence="3" id="KW-0342">GTP-binding</keyword>
<dbReference type="GO" id="GO:0003924">
    <property type="term" value="F:GTPase activity"/>
    <property type="evidence" value="ECO:0007669"/>
    <property type="project" value="InterPro"/>
</dbReference>
<dbReference type="OMA" id="PRVGHWE"/>
<dbReference type="PANTHER" id="PTHR11702:SF31">
    <property type="entry name" value="MITOCHONDRIAL RIBOSOME-ASSOCIATED GTPASE 2"/>
    <property type="match status" value="1"/>
</dbReference>
<dbReference type="InterPro" id="IPR027417">
    <property type="entry name" value="P-loop_NTPase"/>
</dbReference>
<comment type="similarity">
    <text evidence="1">Belongs to the TRAFAC class OBG-HflX-like GTPase superfamily. OBG GTPase family.</text>
</comment>
<dbReference type="InterPro" id="IPR014100">
    <property type="entry name" value="GTP-bd_Obg/CgtA"/>
</dbReference>
<dbReference type="OrthoDB" id="347018at2759"/>
<reference evidence="7" key="2">
    <citation type="submission" date="2012-08" db="EMBL/GenBank/DDBJ databases">
        <title>Genome sequence of Kazachstania naganishii.</title>
        <authorList>
            <person name="Gordon J.L."/>
            <person name="Armisen D."/>
            <person name="Proux-Wera E."/>
            <person name="OhEigeartaigh S.S."/>
            <person name="Byrne K.P."/>
            <person name="Wolfe K.H."/>
        </authorList>
    </citation>
    <scope>NUCLEOTIDE SEQUENCE [LARGE SCALE GENOMIC DNA]</scope>
    <source>
        <strain evidence="7">ATCC MYA-139 / BCRC 22969 / CBS 8797 / CCRC 22969 / KCTC 17520 / NBRC 10181 / NCYC 3082</strain>
    </source>
</reference>
<dbReference type="KEGG" id="kng:KNAG_0E00700"/>
<evidence type="ECO:0000313" key="6">
    <source>
        <dbReference type="EMBL" id="CCK70338.1"/>
    </source>
</evidence>
<dbReference type="CDD" id="cd01898">
    <property type="entry name" value="Obg"/>
    <property type="match status" value="1"/>
</dbReference>
<dbReference type="PIRSF" id="PIRSF002401">
    <property type="entry name" value="GTP_bd_Obg/CgtA"/>
    <property type="match status" value="1"/>
</dbReference>
<dbReference type="InterPro" id="IPR006169">
    <property type="entry name" value="GTP1_OBG_dom"/>
</dbReference>
<dbReference type="SUPFAM" id="SSF82051">
    <property type="entry name" value="Obg GTP-binding protein N-terminal domain"/>
    <property type="match status" value="1"/>
</dbReference>
<dbReference type="PROSITE" id="PS51883">
    <property type="entry name" value="OBG"/>
    <property type="match status" value="1"/>
</dbReference>
<dbReference type="GeneID" id="34526038"/>
<evidence type="ECO:0000256" key="2">
    <source>
        <dbReference type="ARBA" id="ARBA00022741"/>
    </source>
</evidence>
<dbReference type="InterPro" id="IPR045086">
    <property type="entry name" value="OBG_GTPase"/>
</dbReference>
<dbReference type="EMBL" id="HE978318">
    <property type="protein sequence ID" value="CCK70338.1"/>
    <property type="molecule type" value="Genomic_DNA"/>
</dbReference>
<dbReference type="GO" id="GO:0043022">
    <property type="term" value="F:ribosome binding"/>
    <property type="evidence" value="ECO:0007669"/>
    <property type="project" value="EnsemblFungi"/>
</dbReference>
<feature type="domain" description="OBG-type G" evidence="4">
    <location>
        <begin position="355"/>
        <end position="527"/>
    </location>
</feature>
<dbReference type="GO" id="GO:1902775">
    <property type="term" value="P:mitochondrial large ribosomal subunit assembly"/>
    <property type="evidence" value="ECO:0007669"/>
    <property type="project" value="EnsemblFungi"/>
</dbReference>